<reference evidence="1 2" key="1">
    <citation type="submission" date="2019-02" db="EMBL/GenBank/DDBJ databases">
        <title>Deep-cultivation of Planctomycetes and their phenomic and genomic characterization uncovers novel biology.</title>
        <authorList>
            <person name="Wiegand S."/>
            <person name="Jogler M."/>
            <person name="Boedeker C."/>
            <person name="Pinto D."/>
            <person name="Vollmers J."/>
            <person name="Rivas-Marin E."/>
            <person name="Kohn T."/>
            <person name="Peeters S.H."/>
            <person name="Heuer A."/>
            <person name="Rast P."/>
            <person name="Oberbeckmann S."/>
            <person name="Bunk B."/>
            <person name="Jeske O."/>
            <person name="Meyerdierks A."/>
            <person name="Storesund J.E."/>
            <person name="Kallscheuer N."/>
            <person name="Luecker S."/>
            <person name="Lage O.M."/>
            <person name="Pohl T."/>
            <person name="Merkel B.J."/>
            <person name="Hornburger P."/>
            <person name="Mueller R.-W."/>
            <person name="Bruemmer F."/>
            <person name="Labrenz M."/>
            <person name="Spormann A.M."/>
            <person name="Op den Camp H."/>
            <person name="Overmann J."/>
            <person name="Amann R."/>
            <person name="Jetten M.S.M."/>
            <person name="Mascher T."/>
            <person name="Medema M.H."/>
            <person name="Devos D.P."/>
            <person name="Kaster A.-K."/>
            <person name="Ovreas L."/>
            <person name="Rohde M."/>
            <person name="Galperin M.Y."/>
            <person name="Jogler C."/>
        </authorList>
    </citation>
    <scope>NUCLEOTIDE SEQUENCE [LARGE SCALE GENOMIC DNA]</scope>
    <source>
        <strain evidence="1 2">Mal48</strain>
    </source>
</reference>
<keyword evidence="2" id="KW-1185">Reference proteome</keyword>
<evidence type="ECO:0000313" key="1">
    <source>
        <dbReference type="EMBL" id="QDT35269.1"/>
    </source>
</evidence>
<proteinExistence type="predicted"/>
<name>A0A517QUF3_9PLAN</name>
<sequence>MDVQFGQGVLVYNGLRATVSASRASAVATFYDTETSSNSDHSALHGLAQALHERFIIIRAPGILYAYLSYSM</sequence>
<dbReference type="RefSeq" id="WP_145204548.1">
    <property type="nucleotide sequence ID" value="NZ_CP036267.1"/>
</dbReference>
<dbReference type="Proteomes" id="UP000315724">
    <property type="component" value="Chromosome"/>
</dbReference>
<dbReference type="EMBL" id="CP036267">
    <property type="protein sequence ID" value="QDT35269.1"/>
    <property type="molecule type" value="Genomic_DNA"/>
</dbReference>
<dbReference type="AlphaFoldDB" id="A0A517QUF3"/>
<protein>
    <submittedName>
        <fullName evidence="1">Uncharacterized protein</fullName>
    </submittedName>
</protein>
<dbReference type="KEGG" id="tpol:Mal48_45450"/>
<gene>
    <name evidence="1" type="ORF">Mal48_45450</name>
</gene>
<accession>A0A517QUF3</accession>
<organism evidence="1 2">
    <name type="scientific">Thalassoglobus polymorphus</name>
    <dbReference type="NCBI Taxonomy" id="2527994"/>
    <lineage>
        <taxon>Bacteria</taxon>
        <taxon>Pseudomonadati</taxon>
        <taxon>Planctomycetota</taxon>
        <taxon>Planctomycetia</taxon>
        <taxon>Planctomycetales</taxon>
        <taxon>Planctomycetaceae</taxon>
        <taxon>Thalassoglobus</taxon>
    </lineage>
</organism>
<evidence type="ECO:0000313" key="2">
    <source>
        <dbReference type="Proteomes" id="UP000315724"/>
    </source>
</evidence>